<evidence type="ECO:0000259" key="6">
    <source>
        <dbReference type="PROSITE" id="PS51007"/>
    </source>
</evidence>
<keyword evidence="5" id="KW-0472">Membrane</keyword>
<dbReference type="Proteomes" id="UP000199197">
    <property type="component" value="Unassembled WGS sequence"/>
</dbReference>
<proteinExistence type="predicted"/>
<dbReference type="AlphaFoldDB" id="A0A0N7MY49"/>
<keyword evidence="5" id="KW-1133">Transmembrane helix</keyword>
<feature type="domain" description="Cytochrome c" evidence="6">
    <location>
        <begin position="170"/>
        <end position="307"/>
    </location>
</feature>
<sequence length="400" mass="45424">MEKEKLKKDVIAIYAVAVIGLIVTLIVYVGYFTPEWKMYQSEFKKYVKQKLGEEKAKGIETGIKQIYVKELRRVDRCITCHMGYEWKGLENAPNPFKTHPKEILDKHPVSKYGCTICHGGQGYALNKEEAHGFIEHWEEPLLGKELEDLYRPPDRKVLMQMNCNICHRYDTLTAGADYINYAKKLVKEKGCRACHKINGRGGVIGPDLTYEGDKAPEQFDYARIGGRKSVFAWHVAHFKNPKMVSPESIMPEMGFGSREAIALTLLMLSWKKVHLPPEYYPQSYTALADLPTPEEIEKERQMREGEGAFFVNKGCFVCHSISVFGIESAAKIGPDLSNAVEDVPSRFGKTLENFIKEPTGTMAIVLGSQITLTDEEKATVVQLLTKAYEKYRKQQLTSKH</sequence>
<feature type="transmembrane region" description="Helical" evidence="5">
    <location>
        <begin position="12"/>
        <end position="31"/>
    </location>
</feature>
<gene>
    <name evidence="7" type="ORF">JGI23_01436</name>
</gene>
<dbReference type="GO" id="GO:0009055">
    <property type="term" value="F:electron transfer activity"/>
    <property type="evidence" value="ECO:0007669"/>
    <property type="project" value="InterPro"/>
</dbReference>
<protein>
    <submittedName>
        <fullName evidence="7">Cytochrome c</fullName>
    </submittedName>
</protein>
<dbReference type="Gene3D" id="1.10.760.10">
    <property type="entry name" value="Cytochrome c-like domain"/>
    <property type="match status" value="2"/>
</dbReference>
<keyword evidence="8" id="KW-1185">Reference proteome</keyword>
<evidence type="ECO:0000256" key="5">
    <source>
        <dbReference type="SAM" id="Phobius"/>
    </source>
</evidence>
<keyword evidence="1 4" id="KW-0349">Heme</keyword>
<accession>A0A0N7MY49</accession>
<organism evidence="7 8">
    <name type="scientific">Candidatus Chryseopegocella kryptomonas</name>
    <dbReference type="NCBI Taxonomy" id="1633643"/>
    <lineage>
        <taxon>Bacteria</taxon>
        <taxon>Pseudomonadati</taxon>
        <taxon>Candidatus Kryptoniota</taxon>
        <taxon>Candidatus Chryseopegocella</taxon>
    </lineage>
</organism>
<evidence type="ECO:0000256" key="3">
    <source>
        <dbReference type="ARBA" id="ARBA00023004"/>
    </source>
</evidence>
<dbReference type="GO" id="GO:0046872">
    <property type="term" value="F:metal ion binding"/>
    <property type="evidence" value="ECO:0007669"/>
    <property type="project" value="UniProtKB-KW"/>
</dbReference>
<evidence type="ECO:0000313" key="8">
    <source>
        <dbReference type="Proteomes" id="UP000199197"/>
    </source>
</evidence>
<reference evidence="8" key="1">
    <citation type="submission" date="2015-11" db="EMBL/GenBank/DDBJ databases">
        <authorList>
            <person name="Varghese N."/>
        </authorList>
    </citation>
    <scope>NUCLEOTIDE SEQUENCE [LARGE SCALE GENOMIC DNA]</scope>
    <source>
        <strain evidence="8">JGI-23</strain>
    </source>
</reference>
<dbReference type="InterPro" id="IPR036280">
    <property type="entry name" value="Multihaem_cyt_sf"/>
</dbReference>
<keyword evidence="2 4" id="KW-0479">Metal-binding</keyword>
<dbReference type="InterPro" id="IPR009056">
    <property type="entry name" value="Cyt_c-like_dom"/>
</dbReference>
<evidence type="ECO:0000256" key="4">
    <source>
        <dbReference type="PROSITE-ProRule" id="PRU00433"/>
    </source>
</evidence>
<name>A0A0N7MY49_9BACT</name>
<evidence type="ECO:0000313" key="7">
    <source>
        <dbReference type="EMBL" id="CUT03251.1"/>
    </source>
</evidence>
<dbReference type="PROSITE" id="PS51007">
    <property type="entry name" value="CYTC"/>
    <property type="match status" value="2"/>
</dbReference>
<evidence type="ECO:0000256" key="1">
    <source>
        <dbReference type="ARBA" id="ARBA00022617"/>
    </source>
</evidence>
<evidence type="ECO:0000256" key="2">
    <source>
        <dbReference type="ARBA" id="ARBA00022723"/>
    </source>
</evidence>
<feature type="domain" description="Cytochrome c" evidence="6">
    <location>
        <begin position="300"/>
        <end position="388"/>
    </location>
</feature>
<dbReference type="GO" id="GO:0020037">
    <property type="term" value="F:heme binding"/>
    <property type="evidence" value="ECO:0007669"/>
    <property type="project" value="InterPro"/>
</dbReference>
<dbReference type="SUPFAM" id="SSF46626">
    <property type="entry name" value="Cytochrome c"/>
    <property type="match status" value="2"/>
</dbReference>
<keyword evidence="5" id="KW-0812">Transmembrane</keyword>
<keyword evidence="3 4" id="KW-0408">Iron</keyword>
<dbReference type="SUPFAM" id="SSF48695">
    <property type="entry name" value="Multiheme cytochromes"/>
    <property type="match status" value="1"/>
</dbReference>
<dbReference type="Pfam" id="PF00034">
    <property type="entry name" value="Cytochrom_C"/>
    <property type="match status" value="1"/>
</dbReference>
<dbReference type="InterPro" id="IPR036909">
    <property type="entry name" value="Cyt_c-like_dom_sf"/>
</dbReference>
<dbReference type="EMBL" id="CZVW01000015">
    <property type="protein sequence ID" value="CUT03251.1"/>
    <property type="molecule type" value="Genomic_DNA"/>
</dbReference>